<keyword evidence="2" id="KW-0520">NAD</keyword>
<keyword evidence="2 3" id="KW-0496">Mitochondrion</keyword>
<keyword evidence="2" id="KW-0472">Membrane</keyword>
<feature type="transmembrane region" description="Helical" evidence="2">
    <location>
        <begin position="92"/>
        <end position="112"/>
    </location>
</feature>
<keyword evidence="2" id="KW-0813">Transport</keyword>
<keyword evidence="2" id="KW-0249">Electron transport</keyword>
<keyword evidence="2" id="KW-1278">Translocase</keyword>
<dbReference type="GeneID" id="15332573"/>
<evidence type="ECO:0000313" key="3">
    <source>
        <dbReference type="EMBL" id="AGB07381.1"/>
    </source>
</evidence>
<dbReference type="InterPro" id="IPR001457">
    <property type="entry name" value="NADH_UbQ/plastoQ_OxRdtase_su6"/>
</dbReference>
<comment type="catalytic activity">
    <reaction evidence="2">
        <text>a ubiquinone + NADH + 5 H(+)(in) = a ubiquinol + NAD(+) + 4 H(+)(out)</text>
        <dbReference type="Rhea" id="RHEA:29091"/>
        <dbReference type="Rhea" id="RHEA-COMP:9565"/>
        <dbReference type="Rhea" id="RHEA-COMP:9566"/>
        <dbReference type="ChEBI" id="CHEBI:15378"/>
        <dbReference type="ChEBI" id="CHEBI:16389"/>
        <dbReference type="ChEBI" id="CHEBI:17976"/>
        <dbReference type="ChEBI" id="CHEBI:57540"/>
        <dbReference type="ChEBI" id="CHEBI:57945"/>
        <dbReference type="EC" id="7.1.1.2"/>
    </reaction>
</comment>
<dbReference type="GO" id="GO:0031966">
    <property type="term" value="C:mitochondrial membrane"/>
    <property type="evidence" value="ECO:0007669"/>
    <property type="project" value="UniProtKB-SubCell"/>
</dbReference>
<organism evidence="3">
    <name type="scientific">Clathrina clathrus</name>
    <name type="common">Mediterranean sponge</name>
    <dbReference type="NCBI Taxonomy" id="1031547"/>
    <lineage>
        <taxon>Eukaryota</taxon>
        <taxon>Metazoa</taxon>
        <taxon>Porifera</taxon>
        <taxon>Calcarea</taxon>
        <taxon>Calcinea</taxon>
        <taxon>Clathrinida</taxon>
        <taxon>Clathrinidae</taxon>
        <taxon>Clathrina</taxon>
    </lineage>
</organism>
<comment type="subcellular location">
    <subcellularLocation>
        <location evidence="2">Mitochondrion membrane</location>
        <topology evidence="2">Multi-pass membrane protein</topology>
    </subcellularLocation>
</comment>
<feature type="transmembrane region" description="Helical" evidence="2">
    <location>
        <begin position="59"/>
        <end position="80"/>
    </location>
</feature>
<proteinExistence type="inferred from homology"/>
<keyword evidence="2" id="KW-0830">Ubiquinone</keyword>
<dbReference type="GO" id="GO:0008137">
    <property type="term" value="F:NADH dehydrogenase (ubiquinone) activity"/>
    <property type="evidence" value="ECO:0007669"/>
    <property type="project" value="UniProtKB-UniRule"/>
</dbReference>
<dbReference type="Pfam" id="PF00499">
    <property type="entry name" value="Oxidored_q3"/>
    <property type="match status" value="1"/>
</dbReference>
<keyword evidence="3" id="KW-0560">Oxidoreductase</keyword>
<dbReference type="GO" id="GO:0016491">
    <property type="term" value="F:oxidoreductase activity"/>
    <property type="evidence" value="ECO:0007669"/>
    <property type="project" value="UniProtKB-KW"/>
</dbReference>
<evidence type="ECO:0000256" key="2">
    <source>
        <dbReference type="RuleBase" id="RU004430"/>
    </source>
</evidence>
<dbReference type="EMBL" id="JX978469">
    <property type="protein sequence ID" value="AGB07381.1"/>
    <property type="molecule type" value="Genomic_DNA"/>
</dbReference>
<comment type="similarity">
    <text evidence="2">Belongs to the complex I subunit 6 family.</text>
</comment>
<feature type="transmembrane region" description="Helical" evidence="2">
    <location>
        <begin position="146"/>
        <end position="165"/>
    </location>
</feature>
<keyword evidence="2" id="KW-0812">Transmembrane</keyword>
<dbReference type="EC" id="7.1.1.2" evidence="2"/>
<dbReference type="Gene3D" id="1.20.120.1200">
    <property type="entry name" value="NADH-ubiquinone/plastoquinone oxidoreductase chain 6, subunit NuoJ"/>
    <property type="match status" value="1"/>
</dbReference>
<keyword evidence="2" id="KW-0679">Respiratory chain</keyword>
<keyword evidence="2" id="KW-1133">Transmembrane helix</keyword>
<dbReference type="InterPro" id="IPR042106">
    <property type="entry name" value="Nuo/plastoQ_OxRdtase_6_NuoJ"/>
</dbReference>
<comment type="function">
    <text evidence="2">Core subunit of the mitochondrial membrane respiratory chain NADH dehydrogenase (Complex I) which catalyzes electron transfer from NADH through the respiratory chain, using ubiquinone as an electron acceptor. Essential for the catalytic activity and assembly of complex I.</text>
</comment>
<gene>
    <name evidence="3" type="primary">nad6</name>
</gene>
<geneLocation type="mitochondrion" evidence="3"/>
<accession>L0HTF4</accession>
<name>L0HTF4_CLACL</name>
<sequence>MEWRYEYKVLVECVLLVLLIATPTSVSNFSLILYLLLMFLVGITLMVVYSYAYIGFILFLIYVGAIVILFLFLGVFLSFTERDYSLVKGNNVSLFLGLSSVMLVGNSFYLPLVNLHPLKRSTGSLYSSMPLVEVLGYGLYETYYTLILLGGLLLYLSLLGALHVLEGVQMALGIKSLGSICIRLIEVRIGEVRLMFENASLV</sequence>
<dbReference type="AlphaFoldDB" id="L0HTF4"/>
<feature type="transmembrane region" description="Helical" evidence="2">
    <location>
        <begin position="32"/>
        <end position="52"/>
    </location>
</feature>
<protein>
    <recommendedName>
        <fullName evidence="1 2">NADH-ubiquinone oxidoreductase chain 6</fullName>
        <ecNumber evidence="2">7.1.1.2</ecNumber>
    </recommendedName>
</protein>
<evidence type="ECO:0000256" key="1">
    <source>
        <dbReference type="ARBA" id="ARBA00021095"/>
    </source>
</evidence>
<dbReference type="RefSeq" id="YP_007890320.1">
    <property type="nucleotide sequence ID" value="NC_021115.1"/>
</dbReference>
<reference evidence="3" key="1">
    <citation type="journal article" date="2013" name="Mol. Biol. Evol.">
        <title>Mitochondrial DNA of Clathrina clathrus (Calcarea, Calcinea): Six Linear Chromosomes, Fragmented rRNAs, tRNA Editing, and a Novel Genetic Code.</title>
        <authorList>
            <person name="Lavrov D.V."/>
            <person name="Pett W."/>
            <person name="Voigt O."/>
            <person name="Worheide G."/>
            <person name="Forget L."/>
            <person name="Lang B.F."/>
            <person name="Kayal E."/>
        </authorList>
    </citation>
    <scope>NUCLEOTIDE SEQUENCE</scope>
</reference>